<evidence type="ECO:0000256" key="1">
    <source>
        <dbReference type="SAM" id="MobiDB-lite"/>
    </source>
</evidence>
<gene>
    <name evidence="2" type="ORF">BD311DRAFT_3769</name>
</gene>
<organism evidence="2">
    <name type="scientific">Dichomitus squalens</name>
    <dbReference type="NCBI Taxonomy" id="114155"/>
    <lineage>
        <taxon>Eukaryota</taxon>
        <taxon>Fungi</taxon>
        <taxon>Dikarya</taxon>
        <taxon>Basidiomycota</taxon>
        <taxon>Agaricomycotina</taxon>
        <taxon>Agaricomycetes</taxon>
        <taxon>Polyporales</taxon>
        <taxon>Polyporaceae</taxon>
        <taxon>Dichomitus</taxon>
    </lineage>
</organism>
<evidence type="ECO:0000313" key="2">
    <source>
        <dbReference type="EMBL" id="TBU35482.1"/>
    </source>
</evidence>
<dbReference type="Proteomes" id="UP000292957">
    <property type="component" value="Unassembled WGS sequence"/>
</dbReference>
<proteinExistence type="predicted"/>
<accession>A0A4Q9N7Y2</accession>
<reference evidence="2" key="1">
    <citation type="submission" date="2019-01" db="EMBL/GenBank/DDBJ databases">
        <title>Draft genome sequences of three monokaryotic isolates of the white-rot basidiomycete fungus Dichomitus squalens.</title>
        <authorList>
            <consortium name="DOE Joint Genome Institute"/>
            <person name="Lopez S.C."/>
            <person name="Andreopoulos B."/>
            <person name="Pangilinan J."/>
            <person name="Lipzen A."/>
            <person name="Riley R."/>
            <person name="Ahrendt S."/>
            <person name="Ng V."/>
            <person name="Barry K."/>
            <person name="Daum C."/>
            <person name="Grigoriev I.V."/>
            <person name="Hilden K.S."/>
            <person name="Makela M.R."/>
            <person name="de Vries R.P."/>
        </authorList>
    </citation>
    <scope>NUCLEOTIDE SEQUENCE [LARGE SCALE GENOMIC DNA]</scope>
    <source>
        <strain evidence="2">OM18370.1</strain>
    </source>
</reference>
<feature type="compositionally biased region" description="Low complexity" evidence="1">
    <location>
        <begin position="10"/>
        <end position="24"/>
    </location>
</feature>
<sequence length="163" mass="17512">MEEEEVEAGAYSAERASASPSSSSDLVRVCGTVLAGLGGWGVLNVGDELFKGTKAKAEWRDDWSGSSVGVWCGVPTRAGLDWVLESMVTMNIAVERRAQQAKPDRGDWARVDDGRSIRRSQTAAWLLAVGLHQQDRGRSSTQPRVSLSSLPTSPQSPPACQIL</sequence>
<name>A0A4Q9N7Y2_9APHY</name>
<feature type="region of interest" description="Disordered" evidence="1">
    <location>
        <begin position="133"/>
        <end position="163"/>
    </location>
</feature>
<dbReference type="AlphaFoldDB" id="A0A4Q9N7Y2"/>
<dbReference type="EMBL" id="ML143386">
    <property type="protein sequence ID" value="TBU35482.1"/>
    <property type="molecule type" value="Genomic_DNA"/>
</dbReference>
<feature type="region of interest" description="Disordered" evidence="1">
    <location>
        <begin position="1"/>
        <end position="24"/>
    </location>
</feature>
<protein>
    <submittedName>
        <fullName evidence="2">Uncharacterized protein</fullName>
    </submittedName>
</protein>